<organism evidence="7 8">
    <name type="scientific">Panagrellus redivivus</name>
    <name type="common">Microworm</name>
    <dbReference type="NCBI Taxonomy" id="6233"/>
    <lineage>
        <taxon>Eukaryota</taxon>
        <taxon>Metazoa</taxon>
        <taxon>Ecdysozoa</taxon>
        <taxon>Nematoda</taxon>
        <taxon>Chromadorea</taxon>
        <taxon>Rhabditida</taxon>
        <taxon>Tylenchina</taxon>
        <taxon>Panagrolaimomorpha</taxon>
        <taxon>Panagrolaimoidea</taxon>
        <taxon>Panagrolaimidae</taxon>
        <taxon>Panagrellus</taxon>
    </lineage>
</organism>
<dbReference type="PANTHER" id="PTHR10414">
    <property type="entry name" value="ETHANOLAMINEPHOSPHOTRANSFERASE"/>
    <property type="match status" value="1"/>
</dbReference>
<feature type="transmembrane region" description="Helical" evidence="6">
    <location>
        <begin position="189"/>
        <end position="209"/>
    </location>
</feature>
<dbReference type="InterPro" id="IPR048254">
    <property type="entry name" value="CDP_ALCOHOL_P_TRANSF_CS"/>
</dbReference>
<keyword evidence="3 5" id="KW-0808">Transferase</keyword>
<evidence type="ECO:0000313" key="7">
    <source>
        <dbReference type="Proteomes" id="UP000492821"/>
    </source>
</evidence>
<comment type="subcellular location">
    <subcellularLocation>
        <location evidence="1">Membrane</location>
    </subcellularLocation>
</comment>
<dbReference type="GO" id="GO:0006646">
    <property type="term" value="P:phosphatidylethanolamine biosynthetic process"/>
    <property type="evidence" value="ECO:0007669"/>
    <property type="project" value="TreeGrafter"/>
</dbReference>
<dbReference type="PIRSF" id="PIRSF015665">
    <property type="entry name" value="CHOPT"/>
    <property type="match status" value="1"/>
</dbReference>
<dbReference type="InterPro" id="IPR043130">
    <property type="entry name" value="CDP-OH_PTrfase_TM_dom"/>
</dbReference>
<dbReference type="FunFam" id="1.20.120.1760:FF:000016">
    <property type="entry name" value="ethanolaminephosphotransferase 1"/>
    <property type="match status" value="1"/>
</dbReference>
<keyword evidence="6" id="KW-0812">Transmembrane</keyword>
<accession>A0A7E4ZUY6</accession>
<dbReference type="Proteomes" id="UP000492821">
    <property type="component" value="Unassembled WGS sequence"/>
</dbReference>
<reference evidence="7" key="1">
    <citation type="journal article" date="2013" name="Genetics">
        <title>The draft genome and transcriptome of Panagrellus redivivus are shaped by the harsh demands of a free-living lifestyle.</title>
        <authorList>
            <person name="Srinivasan J."/>
            <person name="Dillman A.R."/>
            <person name="Macchietto M.G."/>
            <person name="Heikkinen L."/>
            <person name="Lakso M."/>
            <person name="Fracchia K.M."/>
            <person name="Antoshechkin I."/>
            <person name="Mortazavi A."/>
            <person name="Wong G."/>
            <person name="Sternberg P.W."/>
        </authorList>
    </citation>
    <scope>NUCLEOTIDE SEQUENCE [LARGE SCALE GENOMIC DNA]</scope>
    <source>
        <strain evidence="7">MT8872</strain>
    </source>
</reference>
<proteinExistence type="inferred from homology"/>
<dbReference type="AlphaFoldDB" id="A0A7E4ZUY6"/>
<evidence type="ECO:0000256" key="3">
    <source>
        <dbReference type="ARBA" id="ARBA00022679"/>
    </source>
</evidence>
<evidence type="ECO:0000256" key="4">
    <source>
        <dbReference type="ARBA" id="ARBA00023136"/>
    </source>
</evidence>
<feature type="transmembrane region" description="Helical" evidence="6">
    <location>
        <begin position="264"/>
        <end position="284"/>
    </location>
</feature>
<evidence type="ECO:0000256" key="2">
    <source>
        <dbReference type="ARBA" id="ARBA00010441"/>
    </source>
</evidence>
<dbReference type="Gene3D" id="1.20.120.1760">
    <property type="match status" value="1"/>
</dbReference>
<keyword evidence="7" id="KW-1185">Reference proteome</keyword>
<dbReference type="PANTHER" id="PTHR10414:SF71">
    <property type="entry name" value="FI05338P"/>
    <property type="match status" value="1"/>
</dbReference>
<evidence type="ECO:0000256" key="6">
    <source>
        <dbReference type="SAM" id="Phobius"/>
    </source>
</evidence>
<evidence type="ECO:0000313" key="8">
    <source>
        <dbReference type="WBParaSite" id="Pan_g19130.t1"/>
    </source>
</evidence>
<feature type="transmembrane region" description="Helical" evidence="6">
    <location>
        <begin position="93"/>
        <end position="111"/>
    </location>
</feature>
<keyword evidence="4 6" id="KW-0472">Membrane</keyword>
<reference evidence="8" key="2">
    <citation type="submission" date="2020-10" db="UniProtKB">
        <authorList>
            <consortium name="WormBaseParasite"/>
        </authorList>
    </citation>
    <scope>IDENTIFICATION</scope>
</reference>
<dbReference type="InterPro" id="IPR014472">
    <property type="entry name" value="CHOPT"/>
</dbReference>
<dbReference type="WBParaSite" id="Pan_g19130.t1">
    <property type="protein sequence ID" value="Pan_g19130.t1"/>
    <property type="gene ID" value="Pan_g19130"/>
</dbReference>
<dbReference type="GO" id="GO:0005794">
    <property type="term" value="C:Golgi apparatus"/>
    <property type="evidence" value="ECO:0007669"/>
    <property type="project" value="TreeGrafter"/>
</dbReference>
<evidence type="ECO:0000256" key="1">
    <source>
        <dbReference type="ARBA" id="ARBA00004370"/>
    </source>
</evidence>
<dbReference type="PROSITE" id="PS00379">
    <property type="entry name" value="CDP_ALCOHOL_P_TRANSF"/>
    <property type="match status" value="1"/>
</dbReference>
<feature type="transmembrane region" description="Helical" evidence="6">
    <location>
        <begin position="296"/>
        <end position="314"/>
    </location>
</feature>
<feature type="transmembrane region" description="Helical" evidence="6">
    <location>
        <begin position="326"/>
        <end position="344"/>
    </location>
</feature>
<protein>
    <submittedName>
        <fullName evidence="8">Ethanolaminephosphotransferase 1</fullName>
    </submittedName>
</protein>
<feature type="transmembrane region" description="Helical" evidence="6">
    <location>
        <begin position="159"/>
        <end position="177"/>
    </location>
</feature>
<feature type="transmembrane region" description="Helical" evidence="6">
    <location>
        <begin position="54"/>
        <end position="73"/>
    </location>
</feature>
<sequence length="413" mass="46429">MGIFDYRYLGADKIRGFDNYKYSCIDNSPIAVYISHPFWNWFVNFYPEWLAPNVITLAGASLVMGCYFFVAWLDPDMNANNFGQPDSTTLPNWVWLVASICTFMAHLLDGTDGKQARRTGASGPTGELFDHGLDSWSTVPFTLTIFSIFGRGLFSISPVHLLGILITVQLVFIVTHWEKYNTGILFLSWGYDASQYGLSIFYLFTYFVGHKYYQFEVANGLTFAQAFEISFYVAVVVSFAMSLYNMYYAYYVDGTGKQSNLYEVCLPMISPTILFAVSVYWAQASPNHLIDTNPRLFLWTMGVVFSNIACRLIISQMSVTRAETINKLLILYVAVAGLAVSGVLGTSELLALQILALILTVAHVHYGICIVRQLCSHFKISAFSLEYLARRKRQEISIPDADGQDELLIPPSP</sequence>
<dbReference type="InterPro" id="IPR000462">
    <property type="entry name" value="CDP-OH_P_trans"/>
</dbReference>
<dbReference type="GO" id="GO:0005789">
    <property type="term" value="C:endoplasmic reticulum membrane"/>
    <property type="evidence" value="ECO:0007669"/>
    <property type="project" value="TreeGrafter"/>
</dbReference>
<name>A0A7E4ZUY6_PANRE</name>
<evidence type="ECO:0000256" key="5">
    <source>
        <dbReference type="RuleBase" id="RU003750"/>
    </source>
</evidence>
<dbReference type="GO" id="GO:0004307">
    <property type="term" value="F:ethanolaminephosphotransferase activity"/>
    <property type="evidence" value="ECO:0007669"/>
    <property type="project" value="TreeGrafter"/>
</dbReference>
<feature type="transmembrane region" description="Helical" evidence="6">
    <location>
        <begin position="350"/>
        <end position="371"/>
    </location>
</feature>
<keyword evidence="6" id="KW-1133">Transmembrane helix</keyword>
<feature type="transmembrane region" description="Helical" evidence="6">
    <location>
        <begin position="229"/>
        <end position="252"/>
    </location>
</feature>
<dbReference type="Pfam" id="PF01066">
    <property type="entry name" value="CDP-OH_P_transf"/>
    <property type="match status" value="1"/>
</dbReference>
<comment type="similarity">
    <text evidence="2 5">Belongs to the CDP-alcohol phosphatidyltransferase class-I family.</text>
</comment>